<dbReference type="AlphaFoldDB" id="A0A5M6C2U5"/>
<dbReference type="PANTHER" id="PTHR38643:SF1">
    <property type="entry name" value="PURINE NUCLEOSIDE PERMEASE C285.05-RELATED"/>
    <property type="match status" value="1"/>
</dbReference>
<sequence>MVALTALFTLCAALVAPLGAIASPTPAPHAQDERGMEKRWYPIAPKVMIVSMFAPEDVWRKNLNLSQNVTLPGLSPLFPNVGCNDDGSICHMVTGESEINAACSVMSVLLASEFDLRKTYFLVAGIAGVNPFTGTLGSVGFARYAVQVALAYEIDARQIPSNWSTGYFLFGSDEPGQPATTIYGTEVYELNTNLRETIMGYTDGVTLNDTATAAAYRANFDYSPANQPPQIFKGDVSTSDAYFAGSMLTEAFGNITQIWTNGTGEYALTAQEDNATFEAMVRAHTAGKMDFGRVILMRTASDFDRAPPNQETVFAFETNQGGFSPAIANIYVAGLPIVEGIINDWDSTFAEGIDPQSEWSYNADVFHTLAERKREVREFERVIKRSNMAKLRR</sequence>
<dbReference type="EMBL" id="CP144060">
    <property type="protein sequence ID" value="WWD21142.1"/>
    <property type="molecule type" value="Genomic_DNA"/>
</dbReference>
<organism evidence="2 3">
    <name type="scientific">Kwoniella shandongensis</name>
    <dbReference type="NCBI Taxonomy" id="1734106"/>
    <lineage>
        <taxon>Eukaryota</taxon>
        <taxon>Fungi</taxon>
        <taxon>Dikarya</taxon>
        <taxon>Basidiomycota</taxon>
        <taxon>Agaricomycotina</taxon>
        <taxon>Tremellomycetes</taxon>
        <taxon>Tremellales</taxon>
        <taxon>Cryptococcaceae</taxon>
        <taxon>Kwoniella</taxon>
    </lineage>
</organism>
<evidence type="ECO:0000313" key="3">
    <source>
        <dbReference type="Proteomes" id="UP000322225"/>
    </source>
</evidence>
<reference evidence="2" key="1">
    <citation type="submission" date="2017-08" db="EMBL/GenBank/DDBJ databases">
        <authorList>
            <person name="Cuomo C."/>
            <person name="Billmyre B."/>
            <person name="Heitman J."/>
        </authorList>
    </citation>
    <scope>NUCLEOTIDE SEQUENCE</scope>
    <source>
        <strain evidence="2">CBS 12478</strain>
    </source>
</reference>
<dbReference type="PANTHER" id="PTHR38643">
    <property type="entry name" value="PURINE NUCLEOSIDE PERMEASE C285.05-RELATED"/>
    <property type="match status" value="1"/>
</dbReference>
<name>A0A5M6C2U5_9TREE</name>
<dbReference type="KEGG" id="ksn:43587639"/>
<dbReference type="OrthoDB" id="2331083at2759"/>
<dbReference type="PIRSF" id="PIRSF013171">
    <property type="entry name" value="Pur_nuclsid_perm"/>
    <property type="match status" value="1"/>
</dbReference>
<reference evidence="2" key="2">
    <citation type="submission" date="2024-01" db="EMBL/GenBank/DDBJ databases">
        <title>Comparative genomics of Cryptococcus and Kwoniella reveals pathogenesis evolution and contrasting modes of karyotype evolution via chromosome fusion or intercentromeric recombination.</title>
        <authorList>
            <person name="Coelho M.A."/>
            <person name="David-Palma M."/>
            <person name="Shea T."/>
            <person name="Bowers K."/>
            <person name="McGinley-Smith S."/>
            <person name="Mohammad A.W."/>
            <person name="Gnirke A."/>
            <person name="Yurkov A.M."/>
            <person name="Nowrousian M."/>
            <person name="Sun S."/>
            <person name="Cuomo C.A."/>
            <person name="Heitman J."/>
        </authorList>
    </citation>
    <scope>NUCLEOTIDE SEQUENCE</scope>
    <source>
        <strain evidence="2">CBS 12478</strain>
    </source>
</reference>
<protein>
    <submittedName>
        <fullName evidence="2">Uncharacterized protein</fullName>
    </submittedName>
</protein>
<dbReference type="RefSeq" id="XP_031862374.1">
    <property type="nucleotide sequence ID" value="XM_032003516.1"/>
</dbReference>
<comment type="function">
    <text evidence="1">Nucleoside permease that transports adenosine and guanosine.</text>
</comment>
<comment type="similarity">
    <text evidence="1">Belongs to the NUP family.</text>
</comment>
<proteinExistence type="inferred from homology"/>
<dbReference type="Pfam" id="PF06516">
    <property type="entry name" value="NUP"/>
    <property type="match status" value="1"/>
</dbReference>
<keyword evidence="1" id="KW-0813">Transport</keyword>
<evidence type="ECO:0000313" key="2">
    <source>
        <dbReference type="EMBL" id="WWD21142.1"/>
    </source>
</evidence>
<keyword evidence="3" id="KW-1185">Reference proteome</keyword>
<dbReference type="GO" id="GO:0055085">
    <property type="term" value="P:transmembrane transport"/>
    <property type="evidence" value="ECO:0007669"/>
    <property type="project" value="InterPro"/>
</dbReference>
<evidence type="ECO:0000256" key="1">
    <source>
        <dbReference type="PIRNR" id="PIRNR013171"/>
    </source>
</evidence>
<gene>
    <name evidence="2" type="ORF">CI109_105623</name>
</gene>
<dbReference type="Proteomes" id="UP000322225">
    <property type="component" value="Chromosome 10"/>
</dbReference>
<dbReference type="InterPro" id="IPR009486">
    <property type="entry name" value="Pur_nuclsid_perm"/>
</dbReference>
<dbReference type="GO" id="GO:0005783">
    <property type="term" value="C:endoplasmic reticulum"/>
    <property type="evidence" value="ECO:0007669"/>
    <property type="project" value="TreeGrafter"/>
</dbReference>
<dbReference type="GeneID" id="43587639"/>
<accession>A0A5M6C2U5</accession>